<evidence type="ECO:0000256" key="3">
    <source>
        <dbReference type="ARBA" id="ARBA00010691"/>
    </source>
</evidence>
<dbReference type="EMBL" id="UPTC01003624">
    <property type="protein sequence ID" value="VBB34521.1"/>
    <property type="molecule type" value="Genomic_DNA"/>
</dbReference>
<dbReference type="Proteomes" id="UP000276991">
    <property type="component" value="Unassembled WGS sequence"/>
</dbReference>
<keyword evidence="5 6" id="KW-0539">Nucleus</keyword>
<dbReference type="GO" id="GO:0003677">
    <property type="term" value="F:DNA binding"/>
    <property type="evidence" value="ECO:0007669"/>
    <property type="project" value="UniProtKB-KW"/>
</dbReference>
<dbReference type="CDD" id="cd00074">
    <property type="entry name" value="HFD_H2A"/>
    <property type="match status" value="1"/>
</dbReference>
<comment type="similarity">
    <text evidence="3 6">Belongs to the histone H2A family.</text>
</comment>
<accession>A0A498SLI7</accession>
<dbReference type="Gene3D" id="1.10.20.10">
    <property type="entry name" value="Histone, subunit A"/>
    <property type="match status" value="2"/>
</dbReference>
<dbReference type="PROSITE" id="PS00046">
    <property type="entry name" value="HISTONE_H2A"/>
    <property type="match status" value="1"/>
</dbReference>
<dbReference type="SMART" id="SM00414">
    <property type="entry name" value="H2A"/>
    <property type="match status" value="1"/>
</dbReference>
<dbReference type="STRING" id="6277.A0A498SLI7"/>
<dbReference type="GO" id="GO:0005634">
    <property type="term" value="C:nucleus"/>
    <property type="evidence" value="ECO:0007669"/>
    <property type="project" value="UniProtKB-SubCell"/>
</dbReference>
<dbReference type="InterPro" id="IPR002119">
    <property type="entry name" value="Histone_H2A"/>
</dbReference>
<evidence type="ECO:0000256" key="6">
    <source>
        <dbReference type="RuleBase" id="RU003767"/>
    </source>
</evidence>
<organism evidence="7 8">
    <name type="scientific">Acanthocheilonema viteae</name>
    <name type="common">Filarial nematode worm</name>
    <name type="synonym">Dipetalonema viteae</name>
    <dbReference type="NCBI Taxonomy" id="6277"/>
    <lineage>
        <taxon>Eukaryota</taxon>
        <taxon>Metazoa</taxon>
        <taxon>Ecdysozoa</taxon>
        <taxon>Nematoda</taxon>
        <taxon>Chromadorea</taxon>
        <taxon>Rhabditida</taxon>
        <taxon>Spirurina</taxon>
        <taxon>Spiruromorpha</taxon>
        <taxon>Filarioidea</taxon>
        <taxon>Onchocercidae</taxon>
        <taxon>Acanthocheilonema</taxon>
    </lineage>
</organism>
<dbReference type="AlphaFoldDB" id="A0A498SLI7"/>
<dbReference type="InterPro" id="IPR009072">
    <property type="entry name" value="Histone-fold"/>
</dbReference>
<dbReference type="PANTHER" id="PTHR23430">
    <property type="entry name" value="HISTONE H2A"/>
    <property type="match status" value="1"/>
</dbReference>
<evidence type="ECO:0000256" key="4">
    <source>
        <dbReference type="ARBA" id="ARBA00022454"/>
    </source>
</evidence>
<evidence type="ECO:0000256" key="5">
    <source>
        <dbReference type="ARBA" id="ARBA00023242"/>
    </source>
</evidence>
<sequence>MSANKKRVSKKDKSKSAQAGLNFPVDGIHRLLCRGNYADRIGACTSVYLAAVLEYFSSEILELSGNYWLKMSKLAKKDKKKKGKLRFAPTGLNFLVGRIRRSMHSDKYAVQIGANTSMYLTVVLQYPIIEALQLAGNATHSNKKHRSYVERR</sequence>
<keyword evidence="4 6" id="KW-0158">Chromosome</keyword>
<proteinExistence type="inferred from homology"/>
<comment type="subcellular location">
    <subcellularLocation>
        <location evidence="2">Chromosome</location>
    </subcellularLocation>
    <subcellularLocation>
        <location evidence="1 6">Nucleus</location>
    </subcellularLocation>
</comment>
<evidence type="ECO:0000313" key="8">
    <source>
        <dbReference type="Proteomes" id="UP000276991"/>
    </source>
</evidence>
<dbReference type="OrthoDB" id="8939136at2759"/>
<gene>
    <name evidence="7" type="ORF">NAV_LOCUS9312</name>
</gene>
<dbReference type="GO" id="GO:0046982">
    <property type="term" value="F:protein heterodimerization activity"/>
    <property type="evidence" value="ECO:0007669"/>
    <property type="project" value="InterPro"/>
</dbReference>
<name>A0A498SLI7_ACAVI</name>
<dbReference type="GO" id="GO:0030527">
    <property type="term" value="F:structural constituent of chromatin"/>
    <property type="evidence" value="ECO:0007669"/>
    <property type="project" value="InterPro"/>
</dbReference>
<evidence type="ECO:0000313" key="7">
    <source>
        <dbReference type="EMBL" id="VBB34521.1"/>
    </source>
</evidence>
<dbReference type="GO" id="GO:0000786">
    <property type="term" value="C:nucleosome"/>
    <property type="evidence" value="ECO:0007669"/>
    <property type="project" value="UniProtKB-KW"/>
</dbReference>
<dbReference type="SUPFAM" id="SSF47113">
    <property type="entry name" value="Histone-fold"/>
    <property type="match status" value="2"/>
</dbReference>
<keyword evidence="8" id="KW-1185">Reference proteome</keyword>
<comment type="subunit">
    <text evidence="6">The nucleosome is a histone octamer containing two molecules each of H2A, H2B, H3 and H4 assembled in one H3-H4 heterotetramer and two H2A-H2B heterodimers. The octamer wraps approximately 147 bp of DNA.</text>
</comment>
<dbReference type="InterPro" id="IPR032458">
    <property type="entry name" value="Histone_H2A_CS"/>
</dbReference>
<protein>
    <recommendedName>
        <fullName evidence="6">Histone H2A</fullName>
    </recommendedName>
</protein>
<keyword evidence="6" id="KW-0544">Nucleosome core</keyword>
<evidence type="ECO:0000256" key="1">
    <source>
        <dbReference type="ARBA" id="ARBA00004123"/>
    </source>
</evidence>
<dbReference type="PRINTS" id="PR00620">
    <property type="entry name" value="HISTONEH2A"/>
</dbReference>
<evidence type="ECO:0000256" key="2">
    <source>
        <dbReference type="ARBA" id="ARBA00004286"/>
    </source>
</evidence>
<reference evidence="7 8" key="1">
    <citation type="submission" date="2018-08" db="EMBL/GenBank/DDBJ databases">
        <authorList>
            <person name="Laetsch R D."/>
            <person name="Stevens L."/>
            <person name="Kumar S."/>
            <person name="Blaxter L. M."/>
        </authorList>
    </citation>
    <scope>NUCLEOTIDE SEQUENCE [LARGE SCALE GENOMIC DNA]</scope>
</reference>
<keyword evidence="6" id="KW-0238">DNA-binding</keyword>